<reference evidence="1 2" key="1">
    <citation type="journal article" date="2022" name="G3 (Bethesda)">
        <title>Whole-genome sequence and methylome profiling of the almond [Prunus dulcis (Mill.) D.A. Webb] cultivar 'Nonpareil'.</title>
        <authorList>
            <person name="D'Amico-Willman K.M."/>
            <person name="Ouma W.Z."/>
            <person name="Meulia T."/>
            <person name="Sideli G.M."/>
            <person name="Gradziel T.M."/>
            <person name="Fresnedo-Ramirez J."/>
        </authorList>
    </citation>
    <scope>NUCLEOTIDE SEQUENCE [LARGE SCALE GENOMIC DNA]</scope>
    <source>
        <strain evidence="1">Clone GOH B32 T37-40</strain>
    </source>
</reference>
<name>A0AAD4ZJQ9_PRUDU</name>
<gene>
    <name evidence="1" type="ORF">L3X38_001256</name>
</gene>
<organism evidence="1 2">
    <name type="scientific">Prunus dulcis</name>
    <name type="common">Almond</name>
    <name type="synonym">Amygdalus dulcis</name>
    <dbReference type="NCBI Taxonomy" id="3755"/>
    <lineage>
        <taxon>Eukaryota</taxon>
        <taxon>Viridiplantae</taxon>
        <taxon>Streptophyta</taxon>
        <taxon>Embryophyta</taxon>
        <taxon>Tracheophyta</taxon>
        <taxon>Spermatophyta</taxon>
        <taxon>Magnoliopsida</taxon>
        <taxon>eudicotyledons</taxon>
        <taxon>Gunneridae</taxon>
        <taxon>Pentapetalae</taxon>
        <taxon>rosids</taxon>
        <taxon>fabids</taxon>
        <taxon>Rosales</taxon>
        <taxon>Rosaceae</taxon>
        <taxon>Amygdaloideae</taxon>
        <taxon>Amygdaleae</taxon>
        <taxon>Prunus</taxon>
    </lineage>
</organism>
<dbReference type="AlphaFoldDB" id="A0AAD4ZJQ9"/>
<keyword evidence="2" id="KW-1185">Reference proteome</keyword>
<dbReference type="EMBL" id="JAJFAZ020000001">
    <property type="protein sequence ID" value="KAI5348369.1"/>
    <property type="molecule type" value="Genomic_DNA"/>
</dbReference>
<proteinExistence type="predicted"/>
<comment type="caution">
    <text evidence="1">The sequence shown here is derived from an EMBL/GenBank/DDBJ whole genome shotgun (WGS) entry which is preliminary data.</text>
</comment>
<accession>A0AAD4ZJQ9</accession>
<dbReference type="Proteomes" id="UP001054821">
    <property type="component" value="Chromosome 1"/>
</dbReference>
<evidence type="ECO:0000313" key="1">
    <source>
        <dbReference type="EMBL" id="KAI5348369.1"/>
    </source>
</evidence>
<protein>
    <submittedName>
        <fullName evidence="1">Uncharacterized protein</fullName>
    </submittedName>
</protein>
<sequence>MPIKELDEEAVTKKAVQGALGILKACLNSKTLKRLCTLLVHQLWLTVAAAKFRWMRAHGVILNFIGLLKYLELHMLLPRPKQSKLSWNLQKLGGGKNLGGREEIGRKGESG</sequence>
<evidence type="ECO:0000313" key="2">
    <source>
        <dbReference type="Proteomes" id="UP001054821"/>
    </source>
</evidence>